<evidence type="ECO:0000256" key="1">
    <source>
        <dbReference type="SAM" id="MobiDB-lite"/>
    </source>
</evidence>
<comment type="caution">
    <text evidence="2">The sequence shown here is derived from an EMBL/GenBank/DDBJ whole genome shotgun (WGS) entry which is preliminary data.</text>
</comment>
<proteinExistence type="predicted"/>
<protein>
    <submittedName>
        <fullName evidence="2">Uncharacterized protein</fullName>
    </submittedName>
</protein>
<dbReference type="Proteomes" id="UP000625711">
    <property type="component" value="Unassembled WGS sequence"/>
</dbReference>
<dbReference type="AlphaFoldDB" id="A0A834ISB5"/>
<reference evidence="2" key="1">
    <citation type="submission" date="2020-08" db="EMBL/GenBank/DDBJ databases">
        <title>Genome sequencing and assembly of the red palm weevil Rhynchophorus ferrugineus.</title>
        <authorList>
            <person name="Dias G.B."/>
            <person name="Bergman C.M."/>
            <person name="Manee M."/>
        </authorList>
    </citation>
    <scope>NUCLEOTIDE SEQUENCE</scope>
    <source>
        <strain evidence="2">AA-2017</strain>
        <tissue evidence="2">Whole larva</tissue>
    </source>
</reference>
<name>A0A834ISB5_RHYFE</name>
<organism evidence="2 3">
    <name type="scientific">Rhynchophorus ferrugineus</name>
    <name type="common">Red palm weevil</name>
    <name type="synonym">Curculio ferrugineus</name>
    <dbReference type="NCBI Taxonomy" id="354439"/>
    <lineage>
        <taxon>Eukaryota</taxon>
        <taxon>Metazoa</taxon>
        <taxon>Ecdysozoa</taxon>
        <taxon>Arthropoda</taxon>
        <taxon>Hexapoda</taxon>
        <taxon>Insecta</taxon>
        <taxon>Pterygota</taxon>
        <taxon>Neoptera</taxon>
        <taxon>Endopterygota</taxon>
        <taxon>Coleoptera</taxon>
        <taxon>Polyphaga</taxon>
        <taxon>Cucujiformia</taxon>
        <taxon>Curculionidae</taxon>
        <taxon>Dryophthorinae</taxon>
        <taxon>Rhynchophorus</taxon>
    </lineage>
</organism>
<gene>
    <name evidence="2" type="ORF">GWI33_005324</name>
</gene>
<feature type="region of interest" description="Disordered" evidence="1">
    <location>
        <begin position="1"/>
        <end position="25"/>
    </location>
</feature>
<keyword evidence="3" id="KW-1185">Reference proteome</keyword>
<dbReference type="EMBL" id="JAACXV010000026">
    <property type="protein sequence ID" value="KAF7286404.1"/>
    <property type="molecule type" value="Genomic_DNA"/>
</dbReference>
<evidence type="ECO:0000313" key="3">
    <source>
        <dbReference type="Proteomes" id="UP000625711"/>
    </source>
</evidence>
<accession>A0A834ISB5</accession>
<sequence>MNVELSREVLPSNSGHAHARDRSHWVPGAPIDVRISGSNGSGPPFHADTESALGCVLYCGVASRGRLRSRDLIPRTGIRFDWLCSSVEPGLLGTIGDVADTRRDFFPSVLAVLR</sequence>
<evidence type="ECO:0000313" key="2">
    <source>
        <dbReference type="EMBL" id="KAF7286404.1"/>
    </source>
</evidence>